<evidence type="ECO:0000259" key="1">
    <source>
        <dbReference type="Pfam" id="PF16116"/>
    </source>
</evidence>
<dbReference type="Pfam" id="PF16116">
    <property type="entry name" value="DUF4832"/>
    <property type="match status" value="1"/>
</dbReference>
<keyword evidence="3" id="KW-1185">Reference proteome</keyword>
<dbReference type="InterPro" id="IPR032267">
    <property type="entry name" value="DUF4832"/>
</dbReference>
<accession>A0A229NVH2</accession>
<organism evidence="2 3">
    <name type="scientific">Paenibacillus herberti</name>
    <dbReference type="NCBI Taxonomy" id="1619309"/>
    <lineage>
        <taxon>Bacteria</taxon>
        <taxon>Bacillati</taxon>
        <taxon>Bacillota</taxon>
        <taxon>Bacilli</taxon>
        <taxon>Bacillales</taxon>
        <taxon>Paenibacillaceae</taxon>
        <taxon>Paenibacillus</taxon>
    </lineage>
</organism>
<evidence type="ECO:0000313" key="2">
    <source>
        <dbReference type="EMBL" id="OXM13838.1"/>
    </source>
</evidence>
<sequence>MTGEATAPVVTAPPVATIPAPVVTTPEAAAPGKITVDGSVNDWSGVKIAATNGGANSPTLKITNDETNLYLLLNSKKNVNKGTVWLDTDNNPSNGFDVRRWNLKADWKIENGSLFKYEGMTNNTPKWTKVTGDHKFSQGSSILEASILLSALNSKMGSKVKIGYDNVAEMERLPSDILPTPSHVLITEAEASKSVTPTTVTNDLVELDSPLNNPFKGWAPSAKTTSYSQPVKLVYAGVTWKELEPTKGNYNFEAIEKTNNFAYWKSKGVKVVFRVIMDNPTGQAHRDIPDWLYNEIVAAGQSPGTAYSDATGGMGAGNNTGFSPNYSAPSVIQGHKLLLEAIANRYYTNERPVAFVQIGSLGHWGEFHTWPYNGPSGVKNYTGVFPTVEVSNQYVQQYLDAFAGKEDKIQVLIRRSVELATNNNKGMKLGMFNDVFGDKASFDADWGWYTGTQNGYWDDLGQKQPGNANFWDSRISAGEFYSGEFGMKASLTSGSGFDETLRQTEMSKISWLGPNSPAALPVGNSLQANMDTLKKKMGYHFVLKQAKYPSLVTGGSLPVNLTIENKGMQHFPFNWKLEVLVYYGRNLVSRTATNADLTTWKTGTHKVDVTLPVEHLPSGNSYDVYVGIMNPETNLPGVDFANEGKHQNGTFKLGTVTK</sequence>
<proteinExistence type="predicted"/>
<dbReference type="Gene3D" id="3.20.20.80">
    <property type="entry name" value="Glycosidases"/>
    <property type="match status" value="1"/>
</dbReference>
<name>A0A229NVH2_9BACL</name>
<dbReference type="Proteomes" id="UP000215145">
    <property type="component" value="Unassembled WGS sequence"/>
</dbReference>
<protein>
    <submittedName>
        <fullName evidence="2">DUF4832 domain-containing protein</fullName>
    </submittedName>
</protein>
<feature type="domain" description="DUF4832" evidence="1">
    <location>
        <begin position="428"/>
        <end position="636"/>
    </location>
</feature>
<dbReference type="OrthoDB" id="9761426at2"/>
<reference evidence="2 3" key="1">
    <citation type="submission" date="2017-07" db="EMBL/GenBank/DDBJ databases">
        <title>Paenibacillus herberti R33 genome sequencing and assembly.</title>
        <authorList>
            <person name="Su W."/>
        </authorList>
    </citation>
    <scope>NUCLEOTIDE SEQUENCE [LARGE SCALE GENOMIC DNA]</scope>
    <source>
        <strain evidence="2 3">R33</strain>
    </source>
</reference>
<dbReference type="EMBL" id="NMUQ01000003">
    <property type="protein sequence ID" value="OXM13838.1"/>
    <property type="molecule type" value="Genomic_DNA"/>
</dbReference>
<dbReference type="AlphaFoldDB" id="A0A229NVH2"/>
<gene>
    <name evidence="2" type="ORF">CGZ75_21120</name>
</gene>
<evidence type="ECO:0000313" key="3">
    <source>
        <dbReference type="Proteomes" id="UP000215145"/>
    </source>
</evidence>
<comment type="caution">
    <text evidence="2">The sequence shown here is derived from an EMBL/GenBank/DDBJ whole genome shotgun (WGS) entry which is preliminary data.</text>
</comment>